<keyword evidence="7 9" id="KW-0413">Isomerase</keyword>
<dbReference type="EMBL" id="QOVI01000003">
    <property type="protein sequence ID" value="RXG15348.1"/>
    <property type="molecule type" value="Genomic_DNA"/>
</dbReference>
<dbReference type="OrthoDB" id="9808891at2"/>
<dbReference type="Gene3D" id="3.10.50.40">
    <property type="match status" value="1"/>
</dbReference>
<dbReference type="GO" id="GO:0042026">
    <property type="term" value="P:protein refolding"/>
    <property type="evidence" value="ECO:0007669"/>
    <property type="project" value="UniProtKB-ARBA"/>
</dbReference>
<evidence type="ECO:0000256" key="7">
    <source>
        <dbReference type="ARBA" id="ARBA00023235"/>
    </source>
</evidence>
<proteinExistence type="inferred from homology"/>
<accession>A0A4Q0NUZ9</accession>
<reference evidence="12 13" key="1">
    <citation type="submission" date="2018-07" db="EMBL/GenBank/DDBJ databases">
        <title>Leeuwenhoekiella genomics.</title>
        <authorList>
            <person name="Tahon G."/>
            <person name="Willems A."/>
        </authorList>
    </citation>
    <scope>NUCLEOTIDE SEQUENCE [LARGE SCALE GENOMIC DNA]</scope>
    <source>
        <strain evidence="12 13">R-50232</strain>
    </source>
</reference>
<comment type="catalytic activity">
    <reaction evidence="1 9 10">
        <text>[protein]-peptidylproline (omega=180) = [protein]-peptidylproline (omega=0)</text>
        <dbReference type="Rhea" id="RHEA:16237"/>
        <dbReference type="Rhea" id="RHEA-COMP:10747"/>
        <dbReference type="Rhea" id="RHEA-COMP:10748"/>
        <dbReference type="ChEBI" id="CHEBI:83833"/>
        <dbReference type="ChEBI" id="CHEBI:83834"/>
        <dbReference type="EC" id="5.2.1.8"/>
    </reaction>
</comment>
<comment type="caution">
    <text evidence="12">The sequence shown here is derived from an EMBL/GenBank/DDBJ whole genome shotgun (WGS) entry which is preliminary data.</text>
</comment>
<dbReference type="PANTHER" id="PTHR47861">
    <property type="entry name" value="FKBP-TYPE PEPTIDYL-PROLYL CIS-TRANS ISOMERASE SLYD"/>
    <property type="match status" value="1"/>
</dbReference>
<evidence type="ECO:0000256" key="2">
    <source>
        <dbReference type="ARBA" id="ARBA00004496"/>
    </source>
</evidence>
<dbReference type="PANTHER" id="PTHR47861:SF3">
    <property type="entry name" value="FKBP-TYPE PEPTIDYL-PROLYL CIS-TRANS ISOMERASE SLYD"/>
    <property type="match status" value="1"/>
</dbReference>
<keyword evidence="6" id="KW-0143">Chaperone</keyword>
<evidence type="ECO:0000313" key="13">
    <source>
        <dbReference type="Proteomes" id="UP000289821"/>
    </source>
</evidence>
<evidence type="ECO:0000256" key="8">
    <source>
        <dbReference type="ARBA" id="ARBA00037071"/>
    </source>
</evidence>
<keyword evidence="4" id="KW-0963">Cytoplasm</keyword>
<evidence type="ECO:0000256" key="1">
    <source>
        <dbReference type="ARBA" id="ARBA00000971"/>
    </source>
</evidence>
<dbReference type="InterPro" id="IPR001179">
    <property type="entry name" value="PPIase_FKBP_dom"/>
</dbReference>
<gene>
    <name evidence="12" type="ORF">DSM04_103236</name>
</gene>
<evidence type="ECO:0000256" key="4">
    <source>
        <dbReference type="ARBA" id="ARBA00022490"/>
    </source>
</evidence>
<evidence type="ECO:0000256" key="6">
    <source>
        <dbReference type="ARBA" id="ARBA00023186"/>
    </source>
</evidence>
<comment type="subcellular location">
    <subcellularLocation>
        <location evidence="2">Cytoplasm</location>
    </subcellularLocation>
</comment>
<dbReference type="AlphaFoldDB" id="A0A4Q0NUZ9"/>
<evidence type="ECO:0000256" key="5">
    <source>
        <dbReference type="ARBA" id="ARBA00023110"/>
    </source>
</evidence>
<comment type="function">
    <text evidence="8">Also involved in hydrogenase metallocenter assembly, probably by participating in the nickel insertion step. This function in hydrogenase biosynthesis requires chaperone activity and the presence of the metal-binding domain, but not PPIase activity.</text>
</comment>
<dbReference type="InterPro" id="IPR046357">
    <property type="entry name" value="PPIase_dom_sf"/>
</dbReference>
<dbReference type="EC" id="5.2.1.8" evidence="10"/>
<name>A0A4Q0NUZ9_9FLAO</name>
<evidence type="ECO:0000259" key="11">
    <source>
        <dbReference type="PROSITE" id="PS50059"/>
    </source>
</evidence>
<dbReference type="Proteomes" id="UP000289821">
    <property type="component" value="Unassembled WGS sequence"/>
</dbReference>
<organism evidence="12 13">
    <name type="scientific">Leeuwenhoekiella aestuarii</name>
    <dbReference type="NCBI Taxonomy" id="2249426"/>
    <lineage>
        <taxon>Bacteria</taxon>
        <taxon>Pseudomonadati</taxon>
        <taxon>Bacteroidota</taxon>
        <taxon>Flavobacteriia</taxon>
        <taxon>Flavobacteriales</taxon>
        <taxon>Flavobacteriaceae</taxon>
        <taxon>Leeuwenhoekiella</taxon>
    </lineage>
</organism>
<sequence>METQEKNTRTVKNNDTVQVHYTGKLTNGQIFDSSVDKEPLEFQLGQGQIIPGFENGLIDMKVTEKKTVTIPESEAYGEVRKDLFQEVPKAELPPEIDPQVGMGLVAKNPDGSERQLRVAEVRNESIVIDANHPLAGQDLVFDLEVVAIK</sequence>
<dbReference type="Pfam" id="PF00254">
    <property type="entry name" value="FKBP_C"/>
    <property type="match status" value="1"/>
</dbReference>
<dbReference type="PROSITE" id="PS50059">
    <property type="entry name" value="FKBP_PPIASE"/>
    <property type="match status" value="1"/>
</dbReference>
<dbReference type="GO" id="GO:0003755">
    <property type="term" value="F:peptidyl-prolyl cis-trans isomerase activity"/>
    <property type="evidence" value="ECO:0007669"/>
    <property type="project" value="UniProtKB-UniRule"/>
</dbReference>
<comment type="similarity">
    <text evidence="3 10">Belongs to the FKBP-type PPIase family.</text>
</comment>
<evidence type="ECO:0000256" key="3">
    <source>
        <dbReference type="ARBA" id="ARBA00006577"/>
    </source>
</evidence>
<feature type="domain" description="PPIase FKBP-type" evidence="11">
    <location>
        <begin position="14"/>
        <end position="108"/>
    </location>
</feature>
<evidence type="ECO:0000313" key="12">
    <source>
        <dbReference type="EMBL" id="RXG15348.1"/>
    </source>
</evidence>
<dbReference type="SUPFAM" id="SSF54534">
    <property type="entry name" value="FKBP-like"/>
    <property type="match status" value="1"/>
</dbReference>
<protein>
    <recommendedName>
        <fullName evidence="10">Peptidyl-prolyl cis-trans isomerase</fullName>
        <ecNumber evidence="10">5.2.1.8</ecNumber>
    </recommendedName>
</protein>
<dbReference type="GO" id="GO:0005737">
    <property type="term" value="C:cytoplasm"/>
    <property type="evidence" value="ECO:0007669"/>
    <property type="project" value="UniProtKB-SubCell"/>
</dbReference>
<evidence type="ECO:0000256" key="9">
    <source>
        <dbReference type="PROSITE-ProRule" id="PRU00277"/>
    </source>
</evidence>
<keyword evidence="13" id="KW-1185">Reference proteome</keyword>
<evidence type="ECO:0000256" key="10">
    <source>
        <dbReference type="RuleBase" id="RU003915"/>
    </source>
</evidence>
<keyword evidence="5 9" id="KW-0697">Rotamase</keyword>
<dbReference type="RefSeq" id="WP_128760936.1">
    <property type="nucleotide sequence ID" value="NZ_QOVI01000003.1"/>
</dbReference>